<evidence type="ECO:0000313" key="3">
    <source>
        <dbReference type="EMBL" id="CAI9170189.1"/>
    </source>
</evidence>
<feature type="compositionally biased region" description="Basic and acidic residues" evidence="1">
    <location>
        <begin position="314"/>
        <end position="326"/>
    </location>
</feature>
<proteinExistence type="predicted"/>
<dbReference type="InterPro" id="IPR024785">
    <property type="entry name" value="TORC_C"/>
</dbReference>
<gene>
    <name evidence="3" type="ORF">MRATA1EN1_LOCUS19151</name>
</gene>
<organism evidence="3 4">
    <name type="scientific">Rangifer tarandus platyrhynchus</name>
    <name type="common">Svalbard reindeer</name>
    <dbReference type="NCBI Taxonomy" id="3082113"/>
    <lineage>
        <taxon>Eukaryota</taxon>
        <taxon>Metazoa</taxon>
        <taxon>Chordata</taxon>
        <taxon>Craniata</taxon>
        <taxon>Vertebrata</taxon>
        <taxon>Euteleostomi</taxon>
        <taxon>Mammalia</taxon>
        <taxon>Eutheria</taxon>
        <taxon>Laurasiatheria</taxon>
        <taxon>Artiodactyla</taxon>
        <taxon>Ruminantia</taxon>
        <taxon>Pecora</taxon>
        <taxon>Cervidae</taxon>
        <taxon>Odocoileinae</taxon>
        <taxon>Rangifer</taxon>
    </lineage>
</organism>
<dbReference type="PANTHER" id="PTHR33517:SF5">
    <property type="entry name" value="FAMILY WITH SEQUENCE SIMILARITY 170 MEMBER A"/>
    <property type="match status" value="1"/>
</dbReference>
<dbReference type="EMBL" id="OX459939">
    <property type="protein sequence ID" value="CAI9170189.1"/>
    <property type="molecule type" value="Genomic_DNA"/>
</dbReference>
<evidence type="ECO:0000256" key="1">
    <source>
        <dbReference type="SAM" id="MobiDB-lite"/>
    </source>
</evidence>
<dbReference type="PANTHER" id="PTHR33517">
    <property type="entry name" value="PROTEIN FAM170B-RELATED"/>
    <property type="match status" value="1"/>
</dbReference>
<sequence length="434" mass="47977">MLGFEVPAAGWGLELRMEPLGLEGLSMLSDPCALLPDPAVEDLFRKTSKSHEYDLPSVGSLESNVLNPEGGEVASELEYVSWESPFCAPSFAETSKSHEYDLPSVGSLESNVLNPEGGEVASELEYVSWESPFCAPSFADSWSSQEDGSQPESFVMVPASSHIIGETSSASTGYFSCVSSESELGFSDEDGSKQSYQDVSCLESTEMPSALDLEQGETSSPFPQVSLPVNLVNSNKSFMSSVPTKKKRVMEIYYMQVQMEKDVAPLQDTEEELEPPEKKMQMEEITCPEETHATFTPSQVTAKELLPDRESGLDIQVRDGRERAEGPAEPQALEERSKAKTPERLADLGSGFQCVSCYRIFPSLEALQKHVEHAPSEGFICYTFHLALAYLKRKRNRKGKNRRRKNIKTATSDRHQEKHVGMEAYSCNNTDSQA</sequence>
<evidence type="ECO:0000259" key="2">
    <source>
        <dbReference type="Pfam" id="PF12886"/>
    </source>
</evidence>
<feature type="compositionally biased region" description="Basic and acidic residues" evidence="1">
    <location>
        <begin position="333"/>
        <end position="344"/>
    </location>
</feature>
<feature type="compositionally biased region" description="Basic residues" evidence="1">
    <location>
        <begin position="395"/>
        <end position="407"/>
    </location>
</feature>
<dbReference type="Pfam" id="PF12886">
    <property type="entry name" value="TORC_C"/>
    <property type="match status" value="1"/>
</dbReference>
<name>A0ABN8ZE91_RANTA</name>
<dbReference type="InterPro" id="IPR040879">
    <property type="entry name" value="Spt46-like"/>
</dbReference>
<feature type="region of interest" description="Disordered" evidence="1">
    <location>
        <begin position="395"/>
        <end position="434"/>
    </location>
</feature>
<accession>A0ABN8ZE91</accession>
<protein>
    <recommendedName>
        <fullName evidence="2">Transducer of regulated CREB activity C-terminal domain-containing protein</fullName>
    </recommendedName>
</protein>
<feature type="region of interest" description="Disordered" evidence="1">
    <location>
        <begin position="314"/>
        <end position="344"/>
    </location>
</feature>
<evidence type="ECO:0000313" key="4">
    <source>
        <dbReference type="Proteomes" id="UP001176941"/>
    </source>
</evidence>
<dbReference type="Proteomes" id="UP001176941">
    <property type="component" value="Chromosome 3"/>
</dbReference>
<reference evidence="3" key="1">
    <citation type="submission" date="2023-04" db="EMBL/GenBank/DDBJ databases">
        <authorList>
            <consortium name="ELIXIR-Norway"/>
        </authorList>
    </citation>
    <scope>NUCLEOTIDE SEQUENCE [LARGE SCALE GENOMIC DNA]</scope>
</reference>
<feature type="domain" description="Transducer of regulated CREB activity C-terminal" evidence="2">
    <location>
        <begin position="14"/>
        <end position="45"/>
    </location>
</feature>
<keyword evidence="4" id="KW-1185">Reference proteome</keyword>
<feature type="compositionally biased region" description="Basic and acidic residues" evidence="1">
    <location>
        <begin position="411"/>
        <end position="421"/>
    </location>
</feature>